<name>A0A9P9YC87_9MUSC</name>
<dbReference type="EMBL" id="JAMKOV010000076">
    <property type="protein sequence ID" value="KAI8034347.1"/>
    <property type="molecule type" value="Genomic_DNA"/>
</dbReference>
<comment type="caution">
    <text evidence="1">The sequence shown here is derived from an EMBL/GenBank/DDBJ whole genome shotgun (WGS) entry which is preliminary data.</text>
</comment>
<dbReference type="Proteomes" id="UP001059596">
    <property type="component" value="Unassembled WGS sequence"/>
</dbReference>
<evidence type="ECO:0000313" key="1">
    <source>
        <dbReference type="EMBL" id="KAI8034347.1"/>
    </source>
</evidence>
<proteinExistence type="predicted"/>
<evidence type="ECO:0000313" key="2">
    <source>
        <dbReference type="Proteomes" id="UP001059596"/>
    </source>
</evidence>
<accession>A0A9P9YC87</accession>
<reference evidence="1" key="1">
    <citation type="journal article" date="2023" name="Genome Biol. Evol.">
        <title>Long-read-based Genome Assembly of Drosophila gunungcola Reveals Fewer Chemosensory Genes in Flower-breeding Species.</title>
        <authorList>
            <person name="Negi A."/>
            <person name="Liao B.Y."/>
            <person name="Yeh S.D."/>
        </authorList>
    </citation>
    <scope>NUCLEOTIDE SEQUENCE</scope>
    <source>
        <strain evidence="1">Sukarami</strain>
    </source>
</reference>
<organism evidence="1 2">
    <name type="scientific">Drosophila gunungcola</name>
    <name type="common">fruit fly</name>
    <dbReference type="NCBI Taxonomy" id="103775"/>
    <lineage>
        <taxon>Eukaryota</taxon>
        <taxon>Metazoa</taxon>
        <taxon>Ecdysozoa</taxon>
        <taxon>Arthropoda</taxon>
        <taxon>Hexapoda</taxon>
        <taxon>Insecta</taxon>
        <taxon>Pterygota</taxon>
        <taxon>Neoptera</taxon>
        <taxon>Endopterygota</taxon>
        <taxon>Diptera</taxon>
        <taxon>Brachycera</taxon>
        <taxon>Muscomorpha</taxon>
        <taxon>Ephydroidea</taxon>
        <taxon>Drosophilidae</taxon>
        <taxon>Drosophila</taxon>
        <taxon>Sophophora</taxon>
    </lineage>
</organism>
<dbReference type="AlphaFoldDB" id="A0A9P9YC87"/>
<gene>
    <name evidence="1" type="ORF">M5D96_012900</name>
</gene>
<keyword evidence="2" id="KW-1185">Reference proteome</keyword>
<protein>
    <submittedName>
        <fullName evidence="1">Uncharacterized protein</fullName>
    </submittedName>
</protein>
<sequence>MRTRDFHQSIIHDLQSATTLFAPFSDAFATDNISILNTVTEKYFNLYRSTSRQLMCARNFHKEYNHDLQVQLLHEINKTGFPHPDEMCERVQVQDPKTKRRKRTPKHLAYGVSIGSPRGALIKI</sequence>